<accession>A0A3B1B9D6</accession>
<dbReference type="NCBIfam" id="TIGR04257">
    <property type="entry name" value="nanowire_3heme"/>
    <property type="match status" value="2"/>
</dbReference>
<dbReference type="SUPFAM" id="SSF48695">
    <property type="entry name" value="Multiheme cytochromes"/>
    <property type="match status" value="2"/>
</dbReference>
<feature type="domain" description="Cytochrome c7-like" evidence="1">
    <location>
        <begin position="275"/>
        <end position="334"/>
    </location>
</feature>
<sequence>MVNRKKATLLPLILIIGLFAFAGASNSAQAAPAVKQPAKAAATKAAKKPVTKPKPAVASIKEDKINLVYGDIVMANTREGMEEGEVEAVLFPHWFHRVRFRCKVCHEDTFKTEKGSNDVNMDHISAGEQCGMCHDGAVAWDPLECELCHMYPMEQLDADAAPPPEEKNPANLLFASRSGKMAGKGDRRKPSGNAFKWGGGWQPRAFSMAGLPKDKYGLVDWIKITKNGMLLPKGSIDPENPLYESPVHYTFDEDGEEDIEDIVIKVKSKTIAEVLFPHTLHAWWLNCKSCHPHRFVRTAGDTVMTMREMAKGKYCGECHGKVAFPLEDCGKCHNREKVAECKESENCTFD</sequence>
<dbReference type="InterPro" id="IPR026352">
    <property type="entry name" value="Nanowire_3heme"/>
</dbReference>
<protein>
    <submittedName>
        <fullName evidence="2">Cytochrome c family protein</fullName>
    </submittedName>
</protein>
<feature type="domain" description="Cytochrome c7-like" evidence="1">
    <location>
        <begin position="89"/>
        <end position="149"/>
    </location>
</feature>
<dbReference type="Gene3D" id="3.90.10.10">
    <property type="entry name" value="Cytochrome C3"/>
    <property type="match status" value="2"/>
</dbReference>
<dbReference type="AlphaFoldDB" id="A0A3B1B9D6"/>
<evidence type="ECO:0000313" key="2">
    <source>
        <dbReference type="EMBL" id="VAX06930.1"/>
    </source>
</evidence>
<dbReference type="PANTHER" id="PTHR39425:SF1">
    <property type="entry name" value="CYTOCHROME C7-LIKE DOMAIN-CONTAINING PROTEIN"/>
    <property type="match status" value="1"/>
</dbReference>
<reference evidence="2" key="1">
    <citation type="submission" date="2018-06" db="EMBL/GenBank/DDBJ databases">
        <authorList>
            <person name="Zhirakovskaya E."/>
        </authorList>
    </citation>
    <scope>NUCLEOTIDE SEQUENCE</scope>
</reference>
<dbReference type="PANTHER" id="PTHR39425">
    <property type="entry name" value="LIPOPROTEIN CYTOCHROME C"/>
    <property type="match status" value="1"/>
</dbReference>
<organism evidence="2">
    <name type="scientific">hydrothermal vent metagenome</name>
    <dbReference type="NCBI Taxonomy" id="652676"/>
    <lineage>
        <taxon>unclassified sequences</taxon>
        <taxon>metagenomes</taxon>
        <taxon>ecological metagenomes</taxon>
    </lineage>
</organism>
<proteinExistence type="predicted"/>
<gene>
    <name evidence="2" type="ORF">MNBD_GAMMA26-1975</name>
</gene>
<name>A0A3B1B9D6_9ZZZZ</name>
<dbReference type="InterPro" id="IPR029467">
    <property type="entry name" value="Cyt_c7-like"/>
</dbReference>
<dbReference type="InterPro" id="IPR036280">
    <property type="entry name" value="Multihaem_cyt_sf"/>
</dbReference>
<dbReference type="EMBL" id="UOFX01000020">
    <property type="protein sequence ID" value="VAX06930.1"/>
    <property type="molecule type" value="Genomic_DNA"/>
</dbReference>
<evidence type="ECO:0000259" key="1">
    <source>
        <dbReference type="Pfam" id="PF14522"/>
    </source>
</evidence>
<dbReference type="Pfam" id="PF14522">
    <property type="entry name" value="Cytochrome_C7"/>
    <property type="match status" value="2"/>
</dbReference>